<dbReference type="InterPro" id="IPR009801">
    <property type="entry name" value="TMEM126"/>
</dbReference>
<evidence type="ECO:0000256" key="4">
    <source>
        <dbReference type="ARBA" id="ARBA00023128"/>
    </source>
</evidence>
<keyword evidence="5 6" id="KW-0472">Membrane</keyword>
<name>A0A0T6B8J4_9SCAR</name>
<evidence type="ECO:0000256" key="3">
    <source>
        <dbReference type="ARBA" id="ARBA00022989"/>
    </source>
</evidence>
<sequence>MALLKGKHSERPSDAIMLSKEDAVIYQLKVMRGWEDKSDTFAFRYGGAFLASISAATGIYINNHYRMKFKLHYYGRMSSYLPIVALPATLSLLFHTQFVTTEVTLPDKCIACIETRASAIQAMVGCVFPLILGPMAAIPLAMQYNTYDVPYITKEPLKVFKLVQKMTRPIGNILMTIFLGQAIVASIVTYFEAKSVLRVQRKLAMLEDELEHRRV</sequence>
<gene>
    <name evidence="7" type="ORF">AMK59_4662</name>
</gene>
<protein>
    <submittedName>
        <fullName evidence="7">Uncharacterized protein</fullName>
    </submittedName>
</protein>
<dbReference type="PANTHER" id="PTHR16296">
    <property type="entry name" value="UNCHARACTERIZED HYPOTHALAMUS PROTEIN HT007"/>
    <property type="match status" value="1"/>
</dbReference>
<dbReference type="AlphaFoldDB" id="A0A0T6B8J4"/>
<comment type="caution">
    <text evidence="7">The sequence shown here is derived from an EMBL/GenBank/DDBJ whole genome shotgun (WGS) entry which is preliminary data.</text>
</comment>
<feature type="transmembrane region" description="Helical" evidence="6">
    <location>
        <begin position="170"/>
        <end position="191"/>
    </location>
</feature>
<dbReference type="GO" id="GO:0031966">
    <property type="term" value="C:mitochondrial membrane"/>
    <property type="evidence" value="ECO:0007669"/>
    <property type="project" value="UniProtKB-SubCell"/>
</dbReference>
<organism evidence="7 8">
    <name type="scientific">Oryctes borbonicus</name>
    <dbReference type="NCBI Taxonomy" id="1629725"/>
    <lineage>
        <taxon>Eukaryota</taxon>
        <taxon>Metazoa</taxon>
        <taxon>Ecdysozoa</taxon>
        <taxon>Arthropoda</taxon>
        <taxon>Hexapoda</taxon>
        <taxon>Insecta</taxon>
        <taxon>Pterygota</taxon>
        <taxon>Neoptera</taxon>
        <taxon>Endopterygota</taxon>
        <taxon>Coleoptera</taxon>
        <taxon>Polyphaga</taxon>
        <taxon>Scarabaeiformia</taxon>
        <taxon>Scarabaeidae</taxon>
        <taxon>Dynastinae</taxon>
        <taxon>Oryctes</taxon>
    </lineage>
</organism>
<evidence type="ECO:0000313" key="7">
    <source>
        <dbReference type="EMBL" id="KRT83531.1"/>
    </source>
</evidence>
<dbReference type="Pfam" id="PF07114">
    <property type="entry name" value="TMEM126"/>
    <property type="match status" value="1"/>
</dbReference>
<evidence type="ECO:0000313" key="8">
    <source>
        <dbReference type="Proteomes" id="UP000051574"/>
    </source>
</evidence>
<feature type="transmembrane region" description="Helical" evidence="6">
    <location>
        <begin position="41"/>
        <end position="61"/>
    </location>
</feature>
<keyword evidence="4" id="KW-0496">Mitochondrion</keyword>
<dbReference type="OrthoDB" id="6234762at2759"/>
<proteinExistence type="predicted"/>
<evidence type="ECO:0000256" key="6">
    <source>
        <dbReference type="SAM" id="Phobius"/>
    </source>
</evidence>
<comment type="subcellular location">
    <subcellularLocation>
        <location evidence="1">Mitochondrion membrane</location>
        <topology evidence="1">Multi-pass membrane protein</topology>
    </subcellularLocation>
</comment>
<feature type="transmembrane region" description="Helical" evidence="6">
    <location>
        <begin position="73"/>
        <end position="94"/>
    </location>
</feature>
<evidence type="ECO:0000256" key="1">
    <source>
        <dbReference type="ARBA" id="ARBA00004225"/>
    </source>
</evidence>
<dbReference type="Proteomes" id="UP000051574">
    <property type="component" value="Unassembled WGS sequence"/>
</dbReference>
<keyword evidence="3 6" id="KW-1133">Transmembrane helix</keyword>
<keyword evidence="8" id="KW-1185">Reference proteome</keyword>
<accession>A0A0T6B8J4</accession>
<dbReference type="PANTHER" id="PTHR16296:SF2">
    <property type="entry name" value="TRANSMEMBRANE PROTEIN 126A"/>
    <property type="match status" value="1"/>
</dbReference>
<evidence type="ECO:0000256" key="5">
    <source>
        <dbReference type="ARBA" id="ARBA00023136"/>
    </source>
</evidence>
<keyword evidence="2 6" id="KW-0812">Transmembrane</keyword>
<reference evidence="7 8" key="1">
    <citation type="submission" date="2015-09" db="EMBL/GenBank/DDBJ databases">
        <title>Draft genome of the scarab beetle Oryctes borbonicus.</title>
        <authorList>
            <person name="Meyer J.M."/>
            <person name="Markov G.V."/>
            <person name="Baskaran P."/>
            <person name="Herrmann M."/>
            <person name="Sommer R.J."/>
            <person name="Roedelsperger C."/>
        </authorList>
    </citation>
    <scope>NUCLEOTIDE SEQUENCE [LARGE SCALE GENOMIC DNA]</scope>
    <source>
        <strain evidence="7">OB123</strain>
        <tissue evidence="7">Whole animal</tissue>
    </source>
</reference>
<evidence type="ECO:0000256" key="2">
    <source>
        <dbReference type="ARBA" id="ARBA00022692"/>
    </source>
</evidence>
<dbReference type="GO" id="GO:0032981">
    <property type="term" value="P:mitochondrial respiratory chain complex I assembly"/>
    <property type="evidence" value="ECO:0007669"/>
    <property type="project" value="TreeGrafter"/>
</dbReference>
<dbReference type="EMBL" id="LJIG01009212">
    <property type="protein sequence ID" value="KRT83531.1"/>
    <property type="molecule type" value="Genomic_DNA"/>
</dbReference>